<dbReference type="FunFam" id="2.20.25.80:FF:000003">
    <property type="entry name" value="WRKY transcription factor 57"/>
    <property type="match status" value="1"/>
</dbReference>
<dbReference type="Pfam" id="PF03106">
    <property type="entry name" value="WRKY"/>
    <property type="match status" value="1"/>
</dbReference>
<proteinExistence type="predicted"/>
<organism evidence="8 9">
    <name type="scientific">Perilla frutescens var. hirtella</name>
    <name type="common">Perilla citriodora</name>
    <name type="synonym">Perilla setoyensis</name>
    <dbReference type="NCBI Taxonomy" id="608512"/>
    <lineage>
        <taxon>Eukaryota</taxon>
        <taxon>Viridiplantae</taxon>
        <taxon>Streptophyta</taxon>
        <taxon>Embryophyta</taxon>
        <taxon>Tracheophyta</taxon>
        <taxon>Spermatophyta</taxon>
        <taxon>Magnoliopsida</taxon>
        <taxon>eudicotyledons</taxon>
        <taxon>Gunneridae</taxon>
        <taxon>Pentapetalae</taxon>
        <taxon>asterids</taxon>
        <taxon>lamiids</taxon>
        <taxon>Lamiales</taxon>
        <taxon>Lamiaceae</taxon>
        <taxon>Nepetoideae</taxon>
        <taxon>Elsholtzieae</taxon>
        <taxon>Perilla</taxon>
    </lineage>
</organism>
<evidence type="ECO:0000313" key="8">
    <source>
        <dbReference type="EMBL" id="KAH6822443.1"/>
    </source>
</evidence>
<dbReference type="GO" id="GO:0003700">
    <property type="term" value="F:DNA-binding transcription factor activity"/>
    <property type="evidence" value="ECO:0007669"/>
    <property type="project" value="InterPro"/>
</dbReference>
<dbReference type="SMART" id="SM00774">
    <property type="entry name" value="WRKY"/>
    <property type="match status" value="1"/>
</dbReference>
<sequence>MDGKEKMDSELSWGFGDGGDADNESYSYLFGSDFKDSSILNEFGWNIPVDSCGVSGCKRGFADFDPIDPDLSRSGADAEGEATVAVVEENSTSASVLASVSSSSSEMSTETGSSTAPAATNPAPDRAKKVGKKQGEKRIREARFAFVTKSEIDHLEDGYRWRKYGQKAVKNSPFPRSYYRCTNSNCRVKKRVERSWEDSSVVITTYEGQHTHHSSSSFGFPHHHHHQFHNNPMQLLQYPPQPRQPQGLLGDVIAPHPPSDMPN</sequence>
<evidence type="ECO:0000256" key="5">
    <source>
        <dbReference type="ARBA" id="ARBA00023242"/>
    </source>
</evidence>
<evidence type="ECO:0000256" key="3">
    <source>
        <dbReference type="ARBA" id="ARBA00023125"/>
    </source>
</evidence>
<dbReference type="Proteomes" id="UP001190926">
    <property type="component" value="Unassembled WGS sequence"/>
</dbReference>
<dbReference type="GO" id="GO:0043565">
    <property type="term" value="F:sequence-specific DNA binding"/>
    <property type="evidence" value="ECO:0007669"/>
    <property type="project" value="InterPro"/>
</dbReference>
<feature type="compositionally biased region" description="Low complexity" evidence="6">
    <location>
        <begin position="240"/>
        <end position="249"/>
    </location>
</feature>
<dbReference type="PANTHER" id="PTHR31221">
    <property type="entry name" value="WRKY TRANSCRIPTION FACTOR PROTEIN 1-RELATED"/>
    <property type="match status" value="1"/>
</dbReference>
<evidence type="ECO:0000256" key="4">
    <source>
        <dbReference type="ARBA" id="ARBA00023163"/>
    </source>
</evidence>
<dbReference type="PANTHER" id="PTHR31221:SF334">
    <property type="entry name" value="WRKY TRANSCRIPTION FACTOR 57-RELATED"/>
    <property type="match status" value="1"/>
</dbReference>
<keyword evidence="9" id="KW-1185">Reference proteome</keyword>
<dbReference type="EMBL" id="SDAM02001264">
    <property type="protein sequence ID" value="KAH6822443.1"/>
    <property type="molecule type" value="Genomic_DNA"/>
</dbReference>
<keyword evidence="2" id="KW-0805">Transcription regulation</keyword>
<comment type="caution">
    <text evidence="8">The sequence shown here is derived from an EMBL/GenBank/DDBJ whole genome shotgun (WGS) entry which is preliminary data.</text>
</comment>
<dbReference type="SUPFAM" id="SSF118290">
    <property type="entry name" value="WRKY DNA-binding domain"/>
    <property type="match status" value="1"/>
</dbReference>
<evidence type="ECO:0000256" key="6">
    <source>
        <dbReference type="SAM" id="MobiDB-lite"/>
    </source>
</evidence>
<feature type="compositionally biased region" description="Low complexity" evidence="6">
    <location>
        <begin position="97"/>
        <end position="124"/>
    </location>
</feature>
<dbReference type="Gene3D" id="2.20.25.80">
    <property type="entry name" value="WRKY domain"/>
    <property type="match status" value="1"/>
</dbReference>
<keyword evidence="4" id="KW-0804">Transcription</keyword>
<keyword evidence="5" id="KW-0539">Nucleus</keyword>
<comment type="subcellular location">
    <subcellularLocation>
        <location evidence="1">Nucleus</location>
    </subcellularLocation>
</comment>
<accession>A0AAD4P0H9</accession>
<keyword evidence="3 8" id="KW-0238">DNA-binding</keyword>
<evidence type="ECO:0000259" key="7">
    <source>
        <dbReference type="PROSITE" id="PS50811"/>
    </source>
</evidence>
<evidence type="ECO:0000313" key="9">
    <source>
        <dbReference type="Proteomes" id="UP001190926"/>
    </source>
</evidence>
<gene>
    <name evidence="8" type="ORF">C2S53_007770</name>
</gene>
<name>A0AAD4P0H9_PERFH</name>
<feature type="domain" description="WRKY" evidence="7">
    <location>
        <begin position="150"/>
        <end position="215"/>
    </location>
</feature>
<evidence type="ECO:0000256" key="2">
    <source>
        <dbReference type="ARBA" id="ARBA00023015"/>
    </source>
</evidence>
<dbReference type="InterPro" id="IPR044810">
    <property type="entry name" value="WRKY_plant"/>
</dbReference>
<dbReference type="GO" id="GO:0005634">
    <property type="term" value="C:nucleus"/>
    <property type="evidence" value="ECO:0007669"/>
    <property type="project" value="UniProtKB-SubCell"/>
</dbReference>
<protein>
    <submittedName>
        <fullName evidence="8">WRKY DNA-binding protein 57</fullName>
    </submittedName>
</protein>
<feature type="region of interest" description="Disordered" evidence="6">
    <location>
        <begin position="97"/>
        <end position="136"/>
    </location>
</feature>
<feature type="compositionally biased region" description="Basic and acidic residues" evidence="6">
    <location>
        <begin position="125"/>
        <end position="136"/>
    </location>
</feature>
<dbReference type="PROSITE" id="PS50811">
    <property type="entry name" value="WRKY"/>
    <property type="match status" value="1"/>
</dbReference>
<dbReference type="InterPro" id="IPR003657">
    <property type="entry name" value="WRKY_dom"/>
</dbReference>
<feature type="region of interest" description="Disordered" evidence="6">
    <location>
        <begin position="1"/>
        <end position="20"/>
    </location>
</feature>
<dbReference type="AlphaFoldDB" id="A0AAD4P0H9"/>
<reference evidence="8 9" key="1">
    <citation type="journal article" date="2021" name="Nat. Commun.">
        <title>Incipient diploidization of the medicinal plant Perilla within 10,000 years.</title>
        <authorList>
            <person name="Zhang Y."/>
            <person name="Shen Q."/>
            <person name="Leng L."/>
            <person name="Zhang D."/>
            <person name="Chen S."/>
            <person name="Shi Y."/>
            <person name="Ning Z."/>
            <person name="Chen S."/>
        </authorList>
    </citation>
    <scope>NUCLEOTIDE SEQUENCE [LARGE SCALE GENOMIC DNA]</scope>
    <source>
        <strain evidence="9">cv. PC099</strain>
    </source>
</reference>
<evidence type="ECO:0000256" key="1">
    <source>
        <dbReference type="ARBA" id="ARBA00004123"/>
    </source>
</evidence>
<dbReference type="InterPro" id="IPR036576">
    <property type="entry name" value="WRKY_dom_sf"/>
</dbReference>
<feature type="region of interest" description="Disordered" evidence="6">
    <location>
        <begin position="240"/>
        <end position="263"/>
    </location>
</feature>